<dbReference type="OrthoDB" id="9778870at2"/>
<dbReference type="InterPro" id="IPR003593">
    <property type="entry name" value="AAA+_ATPase"/>
</dbReference>
<comment type="similarity">
    <text evidence="1">Belongs to the ABC transporter superfamily.</text>
</comment>
<dbReference type="InterPro" id="IPR015860">
    <property type="entry name" value="ABC_transpr_TagH-like"/>
</dbReference>
<dbReference type="InterPro" id="IPR003439">
    <property type="entry name" value="ABC_transporter-like_ATP-bd"/>
</dbReference>
<name>A0A2M8ZBY0_9FIRM</name>
<feature type="domain" description="ABC transporter" evidence="5">
    <location>
        <begin position="31"/>
        <end position="244"/>
    </location>
</feature>
<evidence type="ECO:0000256" key="1">
    <source>
        <dbReference type="ARBA" id="ARBA00005417"/>
    </source>
</evidence>
<sequence length="245" mass="27478">MNENSVIRLDHVTMKYNLSKDRVDSIKEYIIKLMKRQLFYDEFIAVKDVSLEISKGEVFGLVGLNGAGKSTLLKLVAGVIKPTTGTVTAKGTIAPLIELGAGFDPELTARENVYMNGAVMGYSVKYMKERFEQIIDFAELWEFVDVPIKNFSSGMHARLGFSVATIVKPEILIVDEILGVGDFKFQQKCNDRIKELMSDGTTVLMVSHSSDLIEEYCDRAAWLEKGELKDVGPAKEICERYLSMR</sequence>
<keyword evidence="2" id="KW-0813">Transport</keyword>
<dbReference type="Pfam" id="PF00005">
    <property type="entry name" value="ABC_tran"/>
    <property type="match status" value="1"/>
</dbReference>
<keyword evidence="3" id="KW-0547">Nucleotide-binding</keyword>
<protein>
    <submittedName>
        <fullName evidence="6">ABC-2 type transport system ATP-binding protein/lipopolysaccharide transport system ATP-binding protein</fullName>
    </submittedName>
</protein>
<dbReference type="InterPro" id="IPR050683">
    <property type="entry name" value="Bact_Polysacc_Export_ATP-bd"/>
</dbReference>
<evidence type="ECO:0000256" key="4">
    <source>
        <dbReference type="ARBA" id="ARBA00022840"/>
    </source>
</evidence>
<proteinExistence type="inferred from homology"/>
<dbReference type="PANTHER" id="PTHR46743:SF2">
    <property type="entry name" value="TEICHOIC ACIDS EXPORT ATP-BINDING PROTEIN TAGH"/>
    <property type="match status" value="1"/>
</dbReference>
<evidence type="ECO:0000256" key="3">
    <source>
        <dbReference type="ARBA" id="ARBA00022741"/>
    </source>
</evidence>
<comment type="caution">
    <text evidence="6">The sequence shown here is derived from an EMBL/GenBank/DDBJ whole genome shotgun (WGS) entry which is preliminary data.</text>
</comment>
<dbReference type="Proteomes" id="UP000231092">
    <property type="component" value="Unassembled WGS sequence"/>
</dbReference>
<evidence type="ECO:0000256" key="2">
    <source>
        <dbReference type="ARBA" id="ARBA00022448"/>
    </source>
</evidence>
<dbReference type="PANTHER" id="PTHR46743">
    <property type="entry name" value="TEICHOIC ACIDS EXPORT ATP-BINDING PROTEIN TAGH"/>
    <property type="match status" value="1"/>
</dbReference>
<dbReference type="CDD" id="cd03220">
    <property type="entry name" value="ABC_KpsT_Wzt"/>
    <property type="match status" value="1"/>
</dbReference>
<dbReference type="AlphaFoldDB" id="A0A2M8ZBY0"/>
<evidence type="ECO:0000313" key="7">
    <source>
        <dbReference type="Proteomes" id="UP000231092"/>
    </source>
</evidence>
<dbReference type="GO" id="GO:0016020">
    <property type="term" value="C:membrane"/>
    <property type="evidence" value="ECO:0007669"/>
    <property type="project" value="InterPro"/>
</dbReference>
<dbReference type="EMBL" id="PGET01000001">
    <property type="protein sequence ID" value="PJJ30940.1"/>
    <property type="molecule type" value="Genomic_DNA"/>
</dbReference>
<dbReference type="InterPro" id="IPR027417">
    <property type="entry name" value="P-loop_NTPase"/>
</dbReference>
<dbReference type="PROSITE" id="PS50893">
    <property type="entry name" value="ABC_TRANSPORTER_2"/>
    <property type="match status" value="1"/>
</dbReference>
<reference evidence="6 7" key="1">
    <citation type="submission" date="2017-11" db="EMBL/GenBank/DDBJ databases">
        <title>Understudied soil microbes with underappreciated capabilities: Untangling the Clostridium saccharolyticum group.</title>
        <authorList>
            <person name="Leschine S."/>
        </authorList>
    </citation>
    <scope>NUCLEOTIDE SEQUENCE [LARGE SCALE GENOMIC DNA]</scope>
    <source>
        <strain evidence="6 7">18A</strain>
    </source>
</reference>
<dbReference type="SUPFAM" id="SSF52540">
    <property type="entry name" value="P-loop containing nucleoside triphosphate hydrolases"/>
    <property type="match status" value="1"/>
</dbReference>
<dbReference type="RefSeq" id="WP_100307132.1">
    <property type="nucleotide sequence ID" value="NZ_PGET01000001.1"/>
</dbReference>
<dbReference type="Gene3D" id="3.40.50.300">
    <property type="entry name" value="P-loop containing nucleotide triphosphate hydrolases"/>
    <property type="match status" value="1"/>
</dbReference>
<dbReference type="GO" id="GO:0140359">
    <property type="term" value="F:ABC-type transporter activity"/>
    <property type="evidence" value="ECO:0007669"/>
    <property type="project" value="InterPro"/>
</dbReference>
<evidence type="ECO:0000259" key="5">
    <source>
        <dbReference type="PROSITE" id="PS50893"/>
    </source>
</evidence>
<accession>A0A2M8ZBY0</accession>
<dbReference type="GO" id="GO:0016887">
    <property type="term" value="F:ATP hydrolysis activity"/>
    <property type="evidence" value="ECO:0007669"/>
    <property type="project" value="InterPro"/>
</dbReference>
<evidence type="ECO:0000313" key="6">
    <source>
        <dbReference type="EMBL" id="PJJ30940.1"/>
    </source>
</evidence>
<dbReference type="GO" id="GO:0005524">
    <property type="term" value="F:ATP binding"/>
    <property type="evidence" value="ECO:0007669"/>
    <property type="project" value="UniProtKB-KW"/>
</dbReference>
<dbReference type="SMART" id="SM00382">
    <property type="entry name" value="AAA"/>
    <property type="match status" value="1"/>
</dbReference>
<gene>
    <name evidence="6" type="ORF">H171_4562</name>
</gene>
<organism evidence="6 7">
    <name type="scientific">[Clostridium] celerecrescens 18A</name>
    <dbReference type="NCBI Taxonomy" id="1286362"/>
    <lineage>
        <taxon>Bacteria</taxon>
        <taxon>Bacillati</taxon>
        <taxon>Bacillota</taxon>
        <taxon>Clostridia</taxon>
        <taxon>Lachnospirales</taxon>
        <taxon>Lachnospiraceae</taxon>
        <taxon>Lacrimispora</taxon>
    </lineage>
</organism>
<keyword evidence="4 6" id="KW-0067">ATP-binding</keyword>